<feature type="transmembrane region" description="Helical" evidence="5">
    <location>
        <begin position="16"/>
        <end position="34"/>
    </location>
</feature>
<dbReference type="InterPro" id="IPR001055">
    <property type="entry name" value="Adrenodoxin-like"/>
</dbReference>
<gene>
    <name evidence="6" type="ORF">HID58_084222</name>
</gene>
<evidence type="ECO:0000256" key="1">
    <source>
        <dbReference type="ARBA" id="ARBA00022714"/>
    </source>
</evidence>
<evidence type="ECO:0000256" key="4">
    <source>
        <dbReference type="ARBA" id="ARBA00023014"/>
    </source>
</evidence>
<name>A0ABQ7XJ70_BRANA</name>
<dbReference type="InterPro" id="IPR036010">
    <property type="entry name" value="2Fe-2S_ferredoxin-like_sf"/>
</dbReference>
<dbReference type="PANTHER" id="PTHR23426:SF34">
    <property type="entry name" value="ADRENODOXIN-LIKE PROTEIN 1, MITOCHONDRIAL-RELATED"/>
    <property type="match status" value="1"/>
</dbReference>
<evidence type="ECO:0000313" key="7">
    <source>
        <dbReference type="Proteomes" id="UP000824890"/>
    </source>
</evidence>
<evidence type="ECO:0000313" key="6">
    <source>
        <dbReference type="EMBL" id="KAH0855961.1"/>
    </source>
</evidence>
<keyword evidence="5" id="KW-1133">Transmembrane helix</keyword>
<organism evidence="6 7">
    <name type="scientific">Brassica napus</name>
    <name type="common">Rape</name>
    <dbReference type="NCBI Taxonomy" id="3708"/>
    <lineage>
        <taxon>Eukaryota</taxon>
        <taxon>Viridiplantae</taxon>
        <taxon>Streptophyta</taxon>
        <taxon>Embryophyta</taxon>
        <taxon>Tracheophyta</taxon>
        <taxon>Spermatophyta</taxon>
        <taxon>Magnoliopsida</taxon>
        <taxon>eudicotyledons</taxon>
        <taxon>Gunneridae</taxon>
        <taxon>Pentapetalae</taxon>
        <taxon>rosids</taxon>
        <taxon>malvids</taxon>
        <taxon>Brassicales</taxon>
        <taxon>Brassicaceae</taxon>
        <taxon>Brassiceae</taxon>
        <taxon>Brassica</taxon>
    </lineage>
</organism>
<reference evidence="6 7" key="1">
    <citation type="submission" date="2021-05" db="EMBL/GenBank/DDBJ databases">
        <title>Genome Assembly of Synthetic Allotetraploid Brassica napus Reveals Homoeologous Exchanges between Subgenomes.</title>
        <authorList>
            <person name="Davis J.T."/>
        </authorList>
    </citation>
    <scope>NUCLEOTIDE SEQUENCE [LARGE SCALE GENOMIC DNA]</scope>
    <source>
        <strain evidence="7">cv. Da-Ae</strain>
        <tissue evidence="6">Seedling</tissue>
    </source>
</reference>
<dbReference type="SUPFAM" id="SSF54292">
    <property type="entry name" value="2Fe-2S ferredoxin-like"/>
    <property type="match status" value="1"/>
</dbReference>
<dbReference type="Gene3D" id="3.10.20.30">
    <property type="match status" value="1"/>
</dbReference>
<keyword evidence="2" id="KW-0479">Metal-binding</keyword>
<evidence type="ECO:0000256" key="5">
    <source>
        <dbReference type="SAM" id="Phobius"/>
    </source>
</evidence>
<evidence type="ECO:0000256" key="3">
    <source>
        <dbReference type="ARBA" id="ARBA00023004"/>
    </source>
</evidence>
<proteinExistence type="predicted"/>
<dbReference type="PANTHER" id="PTHR23426">
    <property type="entry name" value="FERREDOXIN/ADRENODOXIN"/>
    <property type="match status" value="1"/>
</dbReference>
<keyword evidence="7" id="KW-1185">Reference proteome</keyword>
<dbReference type="InterPro" id="IPR012675">
    <property type="entry name" value="Beta-grasp_dom_sf"/>
</dbReference>
<sequence length="118" mass="13396">MIAYCEFKKARIRAHAYFYIIFTQVCIFYTMSGACEASLECSTCHVIMMMIHNTTKKKLEEPTDDENDMLDPAFGLSKCFRSRLGCMVIARPELDGVRLVIPSATRNFAVDGFVPKSH</sequence>
<accession>A0ABQ7XJ70</accession>
<keyword evidence="4" id="KW-0411">Iron-sulfur</keyword>
<keyword evidence="5" id="KW-0812">Transmembrane</keyword>
<comment type="caution">
    <text evidence="6">The sequence shown here is derived from an EMBL/GenBank/DDBJ whole genome shotgun (WGS) entry which is preliminary data.</text>
</comment>
<dbReference type="EMBL" id="JAGKQM010000019">
    <property type="protein sequence ID" value="KAH0855961.1"/>
    <property type="molecule type" value="Genomic_DNA"/>
</dbReference>
<keyword evidence="3" id="KW-0408">Iron</keyword>
<evidence type="ECO:0000256" key="2">
    <source>
        <dbReference type="ARBA" id="ARBA00022723"/>
    </source>
</evidence>
<protein>
    <submittedName>
        <fullName evidence="6">Uncharacterized protein</fullName>
    </submittedName>
</protein>
<keyword evidence="1" id="KW-0001">2Fe-2S</keyword>
<dbReference type="Proteomes" id="UP000824890">
    <property type="component" value="Unassembled WGS sequence"/>
</dbReference>
<keyword evidence="5" id="KW-0472">Membrane</keyword>